<dbReference type="GeneID" id="85390945"/>
<evidence type="ECO:0000313" key="3">
    <source>
        <dbReference type="Proteomes" id="UP001244207"/>
    </source>
</evidence>
<proteinExistence type="predicted"/>
<dbReference type="EMBL" id="JAHMHS010000125">
    <property type="protein sequence ID" value="KAK1715031.1"/>
    <property type="molecule type" value="Genomic_DNA"/>
</dbReference>
<dbReference type="Proteomes" id="UP001244207">
    <property type="component" value="Unassembled WGS sequence"/>
</dbReference>
<protein>
    <recommendedName>
        <fullName evidence="4">Secreted protein</fullName>
    </recommendedName>
</protein>
<sequence>MQFRLLLLVSALVGRCSGVFGRGWPMEEGGKQLKRNDGVCGDARPRRGKLETQETSSIRTDHLAGKLSPLFGRCSHSSTPNREVPSPISCGHALVLLARLKQHEQLCALSSRLRLFGEMDGSKVAKFPEDQRGAGGWRIRSTDTS</sequence>
<gene>
    <name evidence="2" type="ORF">BDZ83DRAFT_60066</name>
</gene>
<reference evidence="2" key="1">
    <citation type="submission" date="2021-12" db="EMBL/GenBank/DDBJ databases">
        <title>Comparative genomics, transcriptomics and evolutionary studies reveal genomic signatures of adaptation to plant cell wall in hemibiotrophic fungi.</title>
        <authorList>
            <consortium name="DOE Joint Genome Institute"/>
            <person name="Baroncelli R."/>
            <person name="Diaz J.F."/>
            <person name="Benocci T."/>
            <person name="Peng M."/>
            <person name="Battaglia E."/>
            <person name="Haridas S."/>
            <person name="Andreopoulos W."/>
            <person name="Labutti K."/>
            <person name="Pangilinan J."/>
            <person name="Floch G.L."/>
            <person name="Makela M.R."/>
            <person name="Henrissat B."/>
            <person name="Grigoriev I.V."/>
            <person name="Crouch J.A."/>
            <person name="De Vries R.P."/>
            <person name="Sukno S.A."/>
            <person name="Thon M.R."/>
        </authorList>
    </citation>
    <scope>NUCLEOTIDE SEQUENCE</scope>
    <source>
        <strain evidence="2">CBS 112980</strain>
    </source>
</reference>
<comment type="caution">
    <text evidence="2">The sequence shown here is derived from an EMBL/GenBank/DDBJ whole genome shotgun (WGS) entry which is preliminary data.</text>
</comment>
<evidence type="ECO:0000313" key="2">
    <source>
        <dbReference type="EMBL" id="KAK1715031.1"/>
    </source>
</evidence>
<evidence type="ECO:0000256" key="1">
    <source>
        <dbReference type="SAM" id="SignalP"/>
    </source>
</evidence>
<dbReference type="AlphaFoldDB" id="A0AAD8XA47"/>
<dbReference type="RefSeq" id="XP_060360174.1">
    <property type="nucleotide sequence ID" value="XM_060507046.1"/>
</dbReference>
<organism evidence="2 3">
    <name type="scientific">Glomerella acutata</name>
    <name type="common">Colletotrichum acutatum</name>
    <dbReference type="NCBI Taxonomy" id="27357"/>
    <lineage>
        <taxon>Eukaryota</taxon>
        <taxon>Fungi</taxon>
        <taxon>Dikarya</taxon>
        <taxon>Ascomycota</taxon>
        <taxon>Pezizomycotina</taxon>
        <taxon>Sordariomycetes</taxon>
        <taxon>Hypocreomycetidae</taxon>
        <taxon>Glomerellales</taxon>
        <taxon>Glomerellaceae</taxon>
        <taxon>Colletotrichum</taxon>
        <taxon>Colletotrichum acutatum species complex</taxon>
    </lineage>
</organism>
<name>A0AAD8XA47_GLOAC</name>
<keyword evidence="1" id="KW-0732">Signal</keyword>
<keyword evidence="3" id="KW-1185">Reference proteome</keyword>
<accession>A0AAD8XA47</accession>
<feature type="chain" id="PRO_5042028184" description="Secreted protein" evidence="1">
    <location>
        <begin position="19"/>
        <end position="145"/>
    </location>
</feature>
<feature type="signal peptide" evidence="1">
    <location>
        <begin position="1"/>
        <end position="18"/>
    </location>
</feature>
<evidence type="ECO:0008006" key="4">
    <source>
        <dbReference type="Google" id="ProtNLM"/>
    </source>
</evidence>